<dbReference type="InterPro" id="IPR016024">
    <property type="entry name" value="ARM-type_fold"/>
</dbReference>
<dbReference type="Proteomes" id="UP000235220">
    <property type="component" value="Chromosome 13"/>
</dbReference>
<dbReference type="SMART" id="SM00185">
    <property type="entry name" value="ARM"/>
    <property type="match status" value="7"/>
</dbReference>
<evidence type="ECO:0000256" key="1">
    <source>
        <dbReference type="ARBA" id="ARBA00000900"/>
    </source>
</evidence>
<sequence>MVKDMISSTSLVPVSELLSQTVIATFDTVHAAKEVLIQKENFQEFSTYLEKIKFILKELLGLNLDDSKSLENAVEILNREIKVAKQLTLECRTRSKVYLLINCRNVVKVLEGSTKEIGRALTLIPLAALDVSLGLKDQVSQLSKDMLNAEYRAAAMEEDILAKIQLGIEERNTDRAYANNLLDHISKAVGISTEQSELKKEIEELKREREDATMSNGLADATQMEQVIALLEKADATCPEEKEKEYFRKRNSLGGRKPLEPLQSFYCPITLAVMVDPVETSSCRTFERSAIEKWYAEGNNLCPLTMIPVNTSVLKPNKTLRQSIEEWKNRNTIITVATIKPILQAGEEQEMLQSLCKLQDICIEKELHRDWVTMEEYIPVLIGLLNAKNREIRMKALFILFMLAKDSEDNKERIAKVDKALESIVRSLARQIGESKLALQLLLELSRSIIVRDSIGTVQGYVLLLVAILGSDDIEAAKDAEELLENLSVLDQNVILMAKASHFKPLIRLLSSGPENVRMIMAETLSEIELTDHNKLSIFEDGALSPLLQLLSNGDLQMKKVAVKALLHLSNLPQNGLRMIREGAVGPLFELLYCHSLSSATLREQVAATIMHLAISTTLQEADQEQVFLLESEEDIFKLFSLISLTGPDIQKSILITFHAMCQSPSRFDIRMKLRQLSAVQVLVQLCEVNNHTVRTNAVKLFHCLAEDGDDRTFLEHVGQRCIETLLRIIETSNDAEEIAAAMGIITNLPKETRLNQWLVDAGAIQTIFTCLTDGTKNTFHNRQVIENAVGALCRFTISTNQEWQKRVAETGIIPVLVQLLVSGTASTRQNAAISLKQFSESSSSLSRPMKKHGIFHCCLATPDTGCPVHLGICTVDSSFCILEANALEPLIRMLGESNPGSCEASLDAILTLIDSERQGGSEVLAEANAILPIIKLLSSSSDRLQEKTLIALERIFQLEQLKKKYGNSAQMPLVEIAQKKNSHMKSLAAKVLAQLNELGKQSSYFG</sequence>
<accession>A0A2I4EHB7</accession>
<dbReference type="PANTHER" id="PTHR45958">
    <property type="entry name" value="RING-TYPE E3 UBIQUITIN TRANSFERASE"/>
    <property type="match status" value="1"/>
</dbReference>
<keyword evidence="7" id="KW-0175">Coiled coil</keyword>
<dbReference type="SMART" id="SM00504">
    <property type="entry name" value="Ubox"/>
    <property type="match status" value="1"/>
</dbReference>
<keyword evidence="9" id="KW-1185">Reference proteome</keyword>
<evidence type="ECO:0000256" key="2">
    <source>
        <dbReference type="ARBA" id="ARBA00004906"/>
    </source>
</evidence>
<keyword evidence="5" id="KW-0677">Repeat</keyword>
<dbReference type="OrthoDB" id="7537227at2759"/>
<evidence type="ECO:0000259" key="8">
    <source>
        <dbReference type="PROSITE" id="PS51698"/>
    </source>
</evidence>
<dbReference type="Pfam" id="PF04564">
    <property type="entry name" value="U-box"/>
    <property type="match status" value="1"/>
</dbReference>
<dbReference type="CDD" id="cd16664">
    <property type="entry name" value="RING-Ubox_PUB"/>
    <property type="match status" value="1"/>
</dbReference>
<evidence type="ECO:0000313" key="9">
    <source>
        <dbReference type="Proteomes" id="UP000235220"/>
    </source>
</evidence>
<organism evidence="9 11">
    <name type="scientific">Juglans regia</name>
    <name type="common">English walnut</name>
    <dbReference type="NCBI Taxonomy" id="51240"/>
    <lineage>
        <taxon>Eukaryota</taxon>
        <taxon>Viridiplantae</taxon>
        <taxon>Streptophyta</taxon>
        <taxon>Embryophyta</taxon>
        <taxon>Tracheophyta</taxon>
        <taxon>Spermatophyta</taxon>
        <taxon>Magnoliopsida</taxon>
        <taxon>eudicotyledons</taxon>
        <taxon>Gunneridae</taxon>
        <taxon>Pentapetalae</taxon>
        <taxon>rosids</taxon>
        <taxon>fabids</taxon>
        <taxon>Fagales</taxon>
        <taxon>Juglandaceae</taxon>
        <taxon>Juglans</taxon>
    </lineage>
</organism>
<evidence type="ECO:0000256" key="3">
    <source>
        <dbReference type="ARBA" id="ARBA00012483"/>
    </source>
</evidence>
<gene>
    <name evidence="10 11" type="primary">LOC108989591</name>
</gene>
<dbReference type="InterPro" id="IPR011989">
    <property type="entry name" value="ARM-like"/>
</dbReference>
<evidence type="ECO:0000256" key="6">
    <source>
        <dbReference type="PROSITE-ProRule" id="PRU00259"/>
    </source>
</evidence>
<feature type="repeat" description="ARM" evidence="6">
    <location>
        <begin position="542"/>
        <end position="584"/>
    </location>
</feature>
<dbReference type="Gene3D" id="1.25.10.10">
    <property type="entry name" value="Leucine-rich Repeat Variant"/>
    <property type="match status" value="3"/>
</dbReference>
<dbReference type="EC" id="2.3.2.27" evidence="3"/>
<comment type="catalytic activity">
    <reaction evidence="1">
        <text>S-ubiquitinyl-[E2 ubiquitin-conjugating enzyme]-L-cysteine + [acceptor protein]-L-lysine = [E2 ubiquitin-conjugating enzyme]-L-cysteine + N(6)-ubiquitinyl-[acceptor protein]-L-lysine.</text>
        <dbReference type="EC" id="2.3.2.27"/>
    </reaction>
</comment>
<evidence type="ECO:0000256" key="7">
    <source>
        <dbReference type="SAM" id="Coils"/>
    </source>
</evidence>
<dbReference type="SUPFAM" id="SSF57850">
    <property type="entry name" value="RING/U-box"/>
    <property type="match status" value="1"/>
</dbReference>
<dbReference type="PROSITE" id="PS51698">
    <property type="entry name" value="U_BOX"/>
    <property type="match status" value="1"/>
</dbReference>
<reference evidence="10 11" key="1">
    <citation type="submission" date="2025-04" db="UniProtKB">
        <authorList>
            <consortium name="RefSeq"/>
        </authorList>
    </citation>
    <scope>IDENTIFICATION</scope>
    <source>
        <tissue evidence="10 11">Leaves</tissue>
    </source>
</reference>
<dbReference type="InterPro" id="IPR000225">
    <property type="entry name" value="Armadillo"/>
</dbReference>
<dbReference type="STRING" id="51240.A0A2I4EHB7"/>
<comment type="pathway">
    <text evidence="2">Protein modification; protein ubiquitination.</text>
</comment>
<dbReference type="PROSITE" id="PS50176">
    <property type="entry name" value="ARM_REPEAT"/>
    <property type="match status" value="1"/>
</dbReference>
<dbReference type="InterPro" id="IPR013083">
    <property type="entry name" value="Znf_RING/FYVE/PHD"/>
</dbReference>
<evidence type="ECO:0000256" key="4">
    <source>
        <dbReference type="ARBA" id="ARBA00022679"/>
    </source>
</evidence>
<dbReference type="Pfam" id="PF00514">
    <property type="entry name" value="Arm"/>
    <property type="match status" value="1"/>
</dbReference>
<dbReference type="RefSeq" id="XP_018818794.2">
    <property type="nucleotide sequence ID" value="XM_018963249.2"/>
</dbReference>
<keyword evidence="4" id="KW-0808">Transferase</keyword>
<feature type="coiled-coil region" evidence="7">
    <location>
        <begin position="188"/>
        <end position="215"/>
    </location>
</feature>
<feature type="domain" description="U-box" evidence="8">
    <location>
        <begin position="260"/>
        <end position="334"/>
    </location>
</feature>
<dbReference type="InterPro" id="IPR045210">
    <property type="entry name" value="RING-Ubox_PUB"/>
</dbReference>
<evidence type="ECO:0000313" key="10">
    <source>
        <dbReference type="RefSeq" id="XP_018818793.2"/>
    </source>
</evidence>
<dbReference type="InterPro" id="IPR052608">
    <property type="entry name" value="U-box_domain_protein"/>
</dbReference>
<dbReference type="GO" id="GO:0016567">
    <property type="term" value="P:protein ubiquitination"/>
    <property type="evidence" value="ECO:0007669"/>
    <property type="project" value="UniProtKB-UniPathway"/>
</dbReference>
<dbReference type="GO" id="GO:0061630">
    <property type="term" value="F:ubiquitin protein ligase activity"/>
    <property type="evidence" value="ECO:0007669"/>
    <property type="project" value="UniProtKB-EC"/>
</dbReference>
<dbReference type="UniPathway" id="UPA00143"/>
<dbReference type="InterPro" id="IPR003613">
    <property type="entry name" value="Ubox_domain"/>
</dbReference>
<name>A0A2I4EHB7_JUGRE</name>
<dbReference type="PANTHER" id="PTHR45958:SF8">
    <property type="entry name" value="U-BOX DOMAIN-CONTAINING PROTEIN 44-LIKE"/>
    <property type="match status" value="1"/>
</dbReference>
<evidence type="ECO:0000313" key="11">
    <source>
        <dbReference type="RefSeq" id="XP_018818794.2"/>
    </source>
</evidence>
<dbReference type="AlphaFoldDB" id="A0A2I4EHB7"/>
<dbReference type="KEGG" id="jre:108989591"/>
<dbReference type="Gramene" id="Jr13_23760_p1">
    <property type="protein sequence ID" value="cds.Jr13_23760_p1"/>
    <property type="gene ID" value="Jr13_23760"/>
</dbReference>
<dbReference type="SUPFAM" id="SSF48371">
    <property type="entry name" value="ARM repeat"/>
    <property type="match status" value="1"/>
</dbReference>
<dbReference type="RefSeq" id="XP_018818793.2">
    <property type="nucleotide sequence ID" value="XM_018963248.2"/>
</dbReference>
<dbReference type="Gene3D" id="3.30.40.10">
    <property type="entry name" value="Zinc/RING finger domain, C3HC4 (zinc finger)"/>
    <property type="match status" value="1"/>
</dbReference>
<evidence type="ECO:0000256" key="5">
    <source>
        <dbReference type="ARBA" id="ARBA00022737"/>
    </source>
</evidence>
<dbReference type="GeneID" id="108989591"/>
<proteinExistence type="predicted"/>
<protein>
    <recommendedName>
        <fullName evidence="3">RING-type E3 ubiquitin transferase</fullName>
        <ecNumber evidence="3">2.3.2.27</ecNumber>
    </recommendedName>
</protein>